<dbReference type="Gene3D" id="3.40.140.120">
    <property type="match status" value="1"/>
</dbReference>
<dbReference type="Pfam" id="PF04860">
    <property type="entry name" value="Phage_portal"/>
    <property type="match status" value="1"/>
</dbReference>
<sequence>MQQWREYRQFQRELRAPSIGGLEELLLQAGVSSDTITKEQALNIPAVSACIEIISDTVASLPIKLYQDLNGKVLEVLNDNRISLLNDETGDTLDSFQYKKALIEDYLLNGASYTYINRERNKIKSLHYVDNQRVSVVSNFDPIFKSNDILVNGATYRDFEFIKITRKTKDGATGRGILAENNKLLSVAYNSLDFEDMLVKTGGNKRGFLKAANKLVKEAMDQLKDAFRNLYKNNNTENLIVLNSGLEFQEASQSSVEMQLNENKKTNSAEICKLFVVPPSILDGTANDEVYNNWIKTCILPILIAFQTSLNKDLLLPSEKGLFYFAWDVKELLKGDVSKRYSAYSEAVAAGWISKNEIRYIEDLEPIEGLDIVTMSLGEVIYDIKSKKYFTPNTDSIVSSGMNKSTASEGGE</sequence>
<protein>
    <submittedName>
        <fullName evidence="1">Phage portal protein</fullName>
    </submittedName>
</protein>
<name>A0ABX2ZWA8_9BACI</name>
<dbReference type="Gene3D" id="3.30.1120.70">
    <property type="match status" value="1"/>
</dbReference>
<comment type="caution">
    <text evidence="1">The sequence shown here is derived from an EMBL/GenBank/DDBJ whole genome shotgun (WGS) entry which is preliminary data.</text>
</comment>
<keyword evidence="2" id="KW-1185">Reference proteome</keyword>
<dbReference type="EMBL" id="MDKC01000001">
    <property type="protein sequence ID" value="ODG94073.1"/>
    <property type="molecule type" value="Genomic_DNA"/>
</dbReference>
<organism evidence="1 2">
    <name type="scientific">Gottfriedia luciferensis</name>
    <dbReference type="NCBI Taxonomy" id="178774"/>
    <lineage>
        <taxon>Bacteria</taxon>
        <taxon>Bacillati</taxon>
        <taxon>Bacillota</taxon>
        <taxon>Bacilli</taxon>
        <taxon>Bacillales</taxon>
        <taxon>Bacillaceae</taxon>
        <taxon>Gottfriedia</taxon>
    </lineage>
</organism>
<dbReference type="InterPro" id="IPR006427">
    <property type="entry name" value="Portal_HK97"/>
</dbReference>
<dbReference type="NCBIfam" id="TIGR01537">
    <property type="entry name" value="portal_HK97"/>
    <property type="match status" value="1"/>
</dbReference>
<evidence type="ECO:0000313" key="1">
    <source>
        <dbReference type="EMBL" id="ODG94073.1"/>
    </source>
</evidence>
<gene>
    <name evidence="1" type="ORF">BED47_00740</name>
</gene>
<accession>A0ABX2ZWA8</accession>
<proteinExistence type="predicted"/>
<dbReference type="Proteomes" id="UP000094580">
    <property type="component" value="Unassembled WGS sequence"/>
</dbReference>
<dbReference type="Gene3D" id="1.20.1270.210">
    <property type="match status" value="1"/>
</dbReference>
<evidence type="ECO:0000313" key="2">
    <source>
        <dbReference type="Proteomes" id="UP000094580"/>
    </source>
</evidence>
<reference evidence="1 2" key="1">
    <citation type="submission" date="2016-07" db="EMBL/GenBank/DDBJ databases">
        <authorList>
            <person name="Townsley L."/>
            <person name="Shank E.A."/>
        </authorList>
    </citation>
    <scope>NUCLEOTIDE SEQUENCE [LARGE SCALE GENOMIC DNA]</scope>
    <source>
        <strain evidence="1 2">CH01</strain>
    </source>
</reference>
<dbReference type="InterPro" id="IPR006944">
    <property type="entry name" value="Phage/GTA_portal"/>
</dbReference>